<dbReference type="AlphaFoldDB" id="A0A1W6WX14"/>
<dbReference type="RefSeq" id="WP_000523816.1">
    <property type="nucleotide sequence ID" value="NZ_CP021062.1"/>
</dbReference>
<keyword evidence="1" id="KW-0175">Coiled coil</keyword>
<proteinExistence type="predicted"/>
<evidence type="ECO:0000313" key="4">
    <source>
        <dbReference type="Proteomes" id="UP000194143"/>
    </source>
</evidence>
<feature type="coiled-coil region" evidence="1">
    <location>
        <begin position="9"/>
        <end position="86"/>
    </location>
</feature>
<dbReference type="Pfam" id="PF13250">
    <property type="entry name" value="SNIPE"/>
    <property type="match status" value="1"/>
</dbReference>
<accession>A0A1W6WX14</accession>
<evidence type="ECO:0000259" key="2">
    <source>
        <dbReference type="SMART" id="SM00974"/>
    </source>
</evidence>
<evidence type="ECO:0000256" key="1">
    <source>
        <dbReference type="SAM" id="Coils"/>
    </source>
</evidence>
<dbReference type="GeneID" id="67465509"/>
<dbReference type="Proteomes" id="UP000194143">
    <property type="component" value="Plasmid poh1"/>
</dbReference>
<keyword evidence="4" id="KW-1185">Reference proteome</keyword>
<dbReference type="InterPro" id="IPR025280">
    <property type="entry name" value="SNIPE"/>
</dbReference>
<gene>
    <name evidence="3" type="ORF">CAB88_29340</name>
</gene>
<dbReference type="SMART" id="SM00974">
    <property type="entry name" value="T5orf172"/>
    <property type="match status" value="1"/>
</dbReference>
<feature type="coiled-coil region" evidence="1">
    <location>
        <begin position="214"/>
        <end position="305"/>
    </location>
</feature>
<dbReference type="SMR" id="A0A1W6WX14"/>
<protein>
    <submittedName>
        <fullName evidence="3">Chromosome partitioning protein ParA</fullName>
    </submittedName>
</protein>
<dbReference type="InterPro" id="IPR018306">
    <property type="entry name" value="Phage_T5_Orf172_DNA-bd"/>
</dbReference>
<reference evidence="3 4" key="1">
    <citation type="submission" date="2017-04" db="EMBL/GenBank/DDBJ databases">
        <title>Complete Genome Sequence of Bacillus thuringiensis type Strain ATCC 10792.</title>
        <authorList>
            <person name="Oh D.-H."/>
            <person name="Park B.-J."/>
            <person name="Shuai W."/>
            <person name="Chelliah R."/>
        </authorList>
    </citation>
    <scope>NUCLEOTIDE SEQUENCE [LARGE SCALE GENOMIC DNA]</scope>
    <source>
        <strain evidence="3 4">ATCC 10792</strain>
        <plasmid evidence="3 4">poh1</plasmid>
    </source>
</reference>
<evidence type="ECO:0000313" key="3">
    <source>
        <dbReference type="EMBL" id="ARP61142.1"/>
    </source>
</evidence>
<organism evidence="3 4">
    <name type="scientific">Bacillus thuringiensis</name>
    <dbReference type="NCBI Taxonomy" id="1428"/>
    <lineage>
        <taxon>Bacteria</taxon>
        <taxon>Bacillati</taxon>
        <taxon>Bacillota</taxon>
        <taxon>Bacilli</taxon>
        <taxon>Bacillales</taxon>
        <taxon>Bacillaceae</taxon>
        <taxon>Bacillus</taxon>
        <taxon>Bacillus cereus group</taxon>
    </lineage>
</organism>
<keyword evidence="3" id="KW-0614">Plasmid</keyword>
<feature type="domain" description="Bacteriophage T5 Orf172 DNA-binding" evidence="2">
    <location>
        <begin position="322"/>
        <end position="405"/>
    </location>
</feature>
<sequence length="433" mass="50710">MGLMDYIKGKEHRQNAEKLQDELNVLKQNINQVDKMTALELSKYIEEQKSTLATLQEEVSSKEHEIKNLELKIAGLLEQSLSIEDELSMESFGLYKPRYSFSSSLHYKTKLDEIRNEQKIKIKTKTAVNYFKDWTVDGNKAKGTKMTNDNIKSILRSFNNECEAAINKITYSNFDRIENRIRKSFEQLNKLYSTVRVSIDYDFLNLKLDELHLAYEYELKKQEEKDALREQREREREEKALQKEIQSKKKIIDKEITHFKNMISELQDKLKGAAAEEKMEIANQISELEGKVVQAEKDKEELDYRTANASAGYVYIISNIGAFGKDIVKIGVTRRLDPLERIAELSSASVPFKFDVHALIFSYDAYKLESELHKYFDKQRVNRVNHRKEFFKVKIDEVEKLLETYKDLTIDFTKVPEAEEYRQGLSILNETKK</sequence>
<dbReference type="EMBL" id="CP021062">
    <property type="protein sequence ID" value="ARP61142.1"/>
    <property type="molecule type" value="Genomic_DNA"/>
</dbReference>
<dbReference type="Pfam" id="PF10544">
    <property type="entry name" value="T5orf172"/>
    <property type="match status" value="1"/>
</dbReference>
<name>A0A1W6WX14_BACTU</name>
<geneLocation type="plasmid" evidence="3 4">
    <name>poh1</name>
</geneLocation>